<evidence type="ECO:0000256" key="6">
    <source>
        <dbReference type="SAM" id="SignalP"/>
    </source>
</evidence>
<dbReference type="PANTHER" id="PTHR10151:SF120">
    <property type="entry name" value="BIS(5'-ADENOSYL)-TRIPHOSPHATASE"/>
    <property type="match status" value="1"/>
</dbReference>
<organism evidence="7 8">
    <name type="scientific">Pedobacter insulae</name>
    <dbReference type="NCBI Taxonomy" id="414048"/>
    <lineage>
        <taxon>Bacteria</taxon>
        <taxon>Pseudomonadati</taxon>
        <taxon>Bacteroidota</taxon>
        <taxon>Sphingobacteriia</taxon>
        <taxon>Sphingobacteriales</taxon>
        <taxon>Sphingobacteriaceae</taxon>
        <taxon>Pedobacter</taxon>
    </lineage>
</organism>
<dbReference type="InterPro" id="IPR002591">
    <property type="entry name" value="Phosphodiest/P_Trfase"/>
</dbReference>
<dbReference type="Proteomes" id="UP000199666">
    <property type="component" value="Unassembled WGS sequence"/>
</dbReference>
<dbReference type="STRING" id="414048.SAMN04489864_102346"/>
<feature type="active site" description="Phosphothreonine intermediate" evidence="4">
    <location>
        <position position="82"/>
    </location>
</feature>
<feature type="binding site" evidence="5">
    <location>
        <position position="103"/>
    </location>
    <ligand>
        <name>substrate</name>
    </ligand>
</feature>
<dbReference type="Pfam" id="PF01663">
    <property type="entry name" value="Phosphodiest"/>
    <property type="match status" value="1"/>
</dbReference>
<dbReference type="Gene3D" id="3.40.720.10">
    <property type="entry name" value="Alkaline Phosphatase, subunit A"/>
    <property type="match status" value="1"/>
</dbReference>
<evidence type="ECO:0000256" key="3">
    <source>
        <dbReference type="ARBA" id="ARBA00022729"/>
    </source>
</evidence>
<dbReference type="RefSeq" id="WP_090992387.1">
    <property type="nucleotide sequence ID" value="NZ_FOPP01000002.1"/>
</dbReference>
<keyword evidence="1 4" id="KW-0597">Phosphoprotein</keyword>
<dbReference type="NCBIfam" id="NF042991">
    <property type="entry name" value="alk_phos_PafA"/>
    <property type="match status" value="1"/>
</dbReference>
<name>A0A1I2UWD8_9SPHI</name>
<evidence type="ECO:0000313" key="8">
    <source>
        <dbReference type="Proteomes" id="UP000199666"/>
    </source>
</evidence>
<feature type="signal peptide" evidence="6">
    <location>
        <begin position="1"/>
        <end position="21"/>
    </location>
</feature>
<dbReference type="PANTHER" id="PTHR10151">
    <property type="entry name" value="ECTONUCLEOTIDE PYROPHOSPHATASE/PHOSPHODIESTERASE"/>
    <property type="match status" value="1"/>
</dbReference>
<evidence type="ECO:0000256" key="4">
    <source>
        <dbReference type="PIRSR" id="PIRSR031924-50"/>
    </source>
</evidence>
<dbReference type="Gene3D" id="3.30.1360.150">
    <property type="match status" value="1"/>
</dbReference>
<dbReference type="CDD" id="cd16016">
    <property type="entry name" value="AP-SPAP"/>
    <property type="match status" value="1"/>
</dbReference>
<evidence type="ECO:0000256" key="2">
    <source>
        <dbReference type="ARBA" id="ARBA00022723"/>
    </source>
</evidence>
<keyword evidence="3 6" id="KW-0732">Signal</keyword>
<dbReference type="EMBL" id="FOPP01000002">
    <property type="protein sequence ID" value="SFG80499.1"/>
    <property type="molecule type" value="Genomic_DNA"/>
</dbReference>
<feature type="binding site" evidence="5">
    <location>
        <begin position="164"/>
        <end position="166"/>
    </location>
    <ligand>
        <name>substrate</name>
    </ligand>
</feature>
<dbReference type="GO" id="GO:0004035">
    <property type="term" value="F:alkaline phosphatase activity"/>
    <property type="evidence" value="ECO:0007669"/>
    <property type="project" value="InterPro"/>
</dbReference>
<dbReference type="PIRSF" id="PIRSF031924">
    <property type="entry name" value="Pi-irrepressible_AP"/>
    <property type="match status" value="1"/>
</dbReference>
<reference evidence="7 8" key="1">
    <citation type="submission" date="2016-10" db="EMBL/GenBank/DDBJ databases">
        <authorList>
            <person name="de Groot N.N."/>
        </authorList>
    </citation>
    <scope>NUCLEOTIDE SEQUENCE [LARGE SCALE GENOMIC DNA]</scope>
    <source>
        <strain evidence="7 8">DSM 18684</strain>
    </source>
</reference>
<dbReference type="AlphaFoldDB" id="A0A1I2UWD8"/>
<feature type="chain" id="PRO_5011675934" evidence="6">
    <location>
        <begin position="22"/>
        <end position="552"/>
    </location>
</feature>
<dbReference type="InterPro" id="IPR026263">
    <property type="entry name" value="Alkaline_phosphatase_prok"/>
</dbReference>
<proteinExistence type="predicted"/>
<keyword evidence="8" id="KW-1185">Reference proteome</keyword>
<protein>
    <submittedName>
        <fullName evidence="7">Type I phosphodiesterase / nucleotide pyrophosphatase</fullName>
    </submittedName>
</protein>
<dbReference type="SUPFAM" id="SSF53649">
    <property type="entry name" value="Alkaline phosphatase-like"/>
    <property type="match status" value="1"/>
</dbReference>
<dbReference type="GO" id="GO:0046872">
    <property type="term" value="F:metal ion binding"/>
    <property type="evidence" value="ECO:0007669"/>
    <property type="project" value="UniProtKB-KW"/>
</dbReference>
<evidence type="ECO:0000256" key="1">
    <source>
        <dbReference type="ARBA" id="ARBA00022553"/>
    </source>
</evidence>
<keyword evidence="2" id="KW-0479">Metal-binding</keyword>
<evidence type="ECO:0000313" key="7">
    <source>
        <dbReference type="EMBL" id="SFG80499.1"/>
    </source>
</evidence>
<sequence length="552" mass="61415">MRINKTLPLLVLLLLSQLSWAQKKNPSTIPRPKLVVGIMVDQMRWDYLYRFYDRYSDKGFKRMLNEGFNCENTYINHLPTVTGIGHSTVYTGSVPAIHGITGNSITFNATGKSVNCVADDNVESVGIATSSGKKSPVNLLVTTIGDELKLATNFRSKVIGLAVKDRGAILPAGHAADAAYWFDTKSGKWITSTYYMDKLPQWVDGFNNQNLAEKYLLGNWNTLYPIDTYIQSSPDKAVHEGLMKGQQEAVFPIETSKLFTKDSYEVIYTTPFGNSITLDFAKTVIANEKMGKGKETDLLAVSLSSPDAIGHLIGMNSVEIEDTYLRLDRDLAEFFKYLDAEVGKGEYTVFLTADHGATHNPKFLEEHKIPVFASQPGLQNRLNTLLEKKFTVKNLVSGTSYSQIRFNYKALNEHQLNEEAIRDVCVNFLRKEPNVLFVVDLNKVGEAAVPQEIKERIVNGHHPDRSGGIFYILTGNTGSLNAKGSSHSEWLPDDAKIPLLWMGWGIKKGRSLEQRHMVDIAPTVSSLLRIQPPNGNIGKAISEVLIVNPAKK</sequence>
<dbReference type="OrthoDB" id="9766127at2"/>
<dbReference type="InterPro" id="IPR017850">
    <property type="entry name" value="Alkaline_phosphatase_core_sf"/>
</dbReference>
<gene>
    <name evidence="7" type="ORF">SAMN04489864_102346</name>
</gene>
<accession>A0A1I2UWD8</accession>
<evidence type="ECO:0000256" key="5">
    <source>
        <dbReference type="PIRSR" id="PIRSR031924-51"/>
    </source>
</evidence>